<dbReference type="OrthoDB" id="446633at2759"/>
<reference evidence="1" key="1">
    <citation type="submission" date="2021-02" db="EMBL/GenBank/DDBJ databases">
        <authorList>
            <person name="Dougan E. K."/>
            <person name="Rhodes N."/>
            <person name="Thang M."/>
            <person name="Chan C."/>
        </authorList>
    </citation>
    <scope>NUCLEOTIDE SEQUENCE</scope>
</reference>
<dbReference type="AlphaFoldDB" id="A0A812XH05"/>
<protein>
    <submittedName>
        <fullName evidence="1">Uncharacterized protein</fullName>
    </submittedName>
</protein>
<accession>A0A812XH05</accession>
<feature type="non-terminal residue" evidence="1">
    <location>
        <position position="1"/>
    </location>
</feature>
<organism evidence="1 2">
    <name type="scientific">Symbiodinium pilosum</name>
    <name type="common">Dinoflagellate</name>
    <dbReference type="NCBI Taxonomy" id="2952"/>
    <lineage>
        <taxon>Eukaryota</taxon>
        <taxon>Sar</taxon>
        <taxon>Alveolata</taxon>
        <taxon>Dinophyceae</taxon>
        <taxon>Suessiales</taxon>
        <taxon>Symbiodiniaceae</taxon>
        <taxon>Symbiodinium</taxon>
    </lineage>
</organism>
<comment type="caution">
    <text evidence="1">The sequence shown here is derived from an EMBL/GenBank/DDBJ whole genome shotgun (WGS) entry which is preliminary data.</text>
</comment>
<evidence type="ECO:0000313" key="1">
    <source>
        <dbReference type="EMBL" id="CAE7732757.1"/>
    </source>
</evidence>
<gene>
    <name evidence="1" type="ORF">SPIL2461_LOCUS21052</name>
</gene>
<dbReference type="Proteomes" id="UP000649617">
    <property type="component" value="Unassembled WGS sequence"/>
</dbReference>
<evidence type="ECO:0000313" key="2">
    <source>
        <dbReference type="Proteomes" id="UP000649617"/>
    </source>
</evidence>
<name>A0A812XH05_SYMPI</name>
<keyword evidence="2" id="KW-1185">Reference proteome</keyword>
<sequence>GVGVAIQALAQSPKAVEFRIFPATGKQLDAAGLQPAGEAPIESTKRVGIRLEVGKAAENAGELPAPVKVFQVSQSSNSAFIPLAKAIATELRWMPAGGVLAVESLLVGKSKNIWTRMYNMAQAVANVSDWQANPARPGVVRPFRCVAQERSVDMQLDDGPEGQPNVEPKALRLVLLADGHPPPRPDGSPG</sequence>
<dbReference type="EMBL" id="CAJNIZ010045867">
    <property type="protein sequence ID" value="CAE7732757.1"/>
    <property type="molecule type" value="Genomic_DNA"/>
</dbReference>
<feature type="non-terminal residue" evidence="1">
    <location>
        <position position="190"/>
    </location>
</feature>
<proteinExistence type="predicted"/>